<feature type="domain" description="Alpha/beta hydrolase fold-3" evidence="2">
    <location>
        <begin position="90"/>
        <end position="294"/>
    </location>
</feature>
<dbReference type="InterPro" id="IPR013094">
    <property type="entry name" value="AB_hydrolase_3"/>
</dbReference>
<evidence type="ECO:0000313" key="4">
    <source>
        <dbReference type="Proteomes" id="UP001518990"/>
    </source>
</evidence>
<dbReference type="SUPFAM" id="SSF53474">
    <property type="entry name" value="alpha/beta-Hydrolases"/>
    <property type="match status" value="1"/>
</dbReference>
<reference evidence="3 4" key="1">
    <citation type="submission" date="2020-09" db="EMBL/GenBank/DDBJ databases">
        <title>Roseomonas.</title>
        <authorList>
            <person name="Zhu W."/>
        </authorList>
    </citation>
    <scope>NUCLEOTIDE SEQUENCE [LARGE SCALE GENOMIC DNA]</scope>
    <source>
        <strain evidence="3 4">1311</strain>
    </source>
</reference>
<dbReference type="RefSeq" id="WP_207449615.1">
    <property type="nucleotide sequence ID" value="NZ_CP061095.1"/>
</dbReference>
<evidence type="ECO:0000256" key="1">
    <source>
        <dbReference type="ARBA" id="ARBA00022801"/>
    </source>
</evidence>
<keyword evidence="1 3" id="KW-0378">Hydrolase</keyword>
<evidence type="ECO:0000259" key="2">
    <source>
        <dbReference type="Pfam" id="PF07859"/>
    </source>
</evidence>
<proteinExistence type="predicted"/>
<dbReference type="EMBL" id="JACTNF010000023">
    <property type="protein sequence ID" value="MBO1076524.1"/>
    <property type="molecule type" value="Genomic_DNA"/>
</dbReference>
<keyword evidence="4" id="KW-1185">Reference proteome</keyword>
<gene>
    <name evidence="3" type="ORF">IAI60_18075</name>
</gene>
<dbReference type="InterPro" id="IPR050300">
    <property type="entry name" value="GDXG_lipolytic_enzyme"/>
</dbReference>
<dbReference type="GO" id="GO:0016787">
    <property type="term" value="F:hydrolase activity"/>
    <property type="evidence" value="ECO:0007669"/>
    <property type="project" value="UniProtKB-KW"/>
</dbReference>
<dbReference type="PANTHER" id="PTHR48081">
    <property type="entry name" value="AB HYDROLASE SUPERFAMILY PROTEIN C4A8.06C"/>
    <property type="match status" value="1"/>
</dbReference>
<sequence>MNDLSPTDPHQPDAEVLAAQDMLRERGLGSGDVLTLPIGEARAATYRFQAFLNEGGPETETAEHSLPISPPVRVRLYRPRGVAGTLPAYLHVHGGGFTVGNIDSMDRWKREVADQAGIVVVGLEYALSPEHAYPTAVEQVVAVLRWLQTEATALGIDPGRIGLGGDSAGGNAALAALLRLRDAGDPLPRFGAIVYGMLSANHESASHRAFGDGRFGLSTERMEWFWTSYLGGTARDDAGAVPLHARFEGLPPMLLLAAGLDPLLDDTLEFGRRLTAAGVPHEMKVYSGVPHGFLGQTRLLTKARQAQGDVLAAIARYLN</sequence>
<organism evidence="3 4">
    <name type="scientific">Roseomonas marmotae</name>
    <dbReference type="NCBI Taxonomy" id="2768161"/>
    <lineage>
        <taxon>Bacteria</taxon>
        <taxon>Pseudomonadati</taxon>
        <taxon>Pseudomonadota</taxon>
        <taxon>Alphaproteobacteria</taxon>
        <taxon>Acetobacterales</taxon>
        <taxon>Roseomonadaceae</taxon>
        <taxon>Roseomonas</taxon>
    </lineage>
</organism>
<dbReference type="Gene3D" id="3.40.50.1820">
    <property type="entry name" value="alpha/beta hydrolase"/>
    <property type="match status" value="1"/>
</dbReference>
<dbReference type="Proteomes" id="UP001518990">
    <property type="component" value="Unassembled WGS sequence"/>
</dbReference>
<accession>A0ABS3KGC7</accession>
<dbReference type="PANTHER" id="PTHR48081:SF8">
    <property type="entry name" value="ALPHA_BETA HYDROLASE FOLD-3 DOMAIN-CONTAINING PROTEIN-RELATED"/>
    <property type="match status" value="1"/>
</dbReference>
<dbReference type="Pfam" id="PF07859">
    <property type="entry name" value="Abhydrolase_3"/>
    <property type="match status" value="1"/>
</dbReference>
<protein>
    <submittedName>
        <fullName evidence="3">Alpha/beta hydrolase</fullName>
    </submittedName>
</protein>
<evidence type="ECO:0000313" key="3">
    <source>
        <dbReference type="EMBL" id="MBO1076524.1"/>
    </source>
</evidence>
<comment type="caution">
    <text evidence="3">The sequence shown here is derived from an EMBL/GenBank/DDBJ whole genome shotgun (WGS) entry which is preliminary data.</text>
</comment>
<name>A0ABS3KGC7_9PROT</name>
<dbReference type="InterPro" id="IPR029058">
    <property type="entry name" value="AB_hydrolase_fold"/>
</dbReference>